<name>A0A6M3M6J9_9ZZZZ</name>
<accession>A0A6M3M6J9</accession>
<evidence type="ECO:0000313" key="1">
    <source>
        <dbReference type="EMBL" id="QJB02844.1"/>
    </source>
</evidence>
<dbReference type="EMBL" id="MT143810">
    <property type="protein sequence ID" value="QJB02844.1"/>
    <property type="molecule type" value="Genomic_DNA"/>
</dbReference>
<reference evidence="1" key="1">
    <citation type="submission" date="2020-03" db="EMBL/GenBank/DDBJ databases">
        <title>The deep terrestrial virosphere.</title>
        <authorList>
            <person name="Holmfeldt K."/>
            <person name="Nilsson E."/>
            <person name="Simone D."/>
            <person name="Lopez-Fernandez M."/>
            <person name="Wu X."/>
            <person name="de Brujin I."/>
            <person name="Lundin D."/>
            <person name="Andersson A."/>
            <person name="Bertilsson S."/>
            <person name="Dopson M."/>
        </authorList>
    </citation>
    <scope>NUCLEOTIDE SEQUENCE</scope>
    <source>
        <strain evidence="1">MM171B01053</strain>
    </source>
</reference>
<protein>
    <submittedName>
        <fullName evidence="1">Uncharacterized protein</fullName>
    </submittedName>
</protein>
<dbReference type="AlphaFoldDB" id="A0A6M3M6J9"/>
<proteinExistence type="predicted"/>
<organism evidence="1">
    <name type="scientific">viral metagenome</name>
    <dbReference type="NCBI Taxonomy" id="1070528"/>
    <lineage>
        <taxon>unclassified sequences</taxon>
        <taxon>metagenomes</taxon>
        <taxon>organismal metagenomes</taxon>
    </lineage>
</organism>
<gene>
    <name evidence="1" type="ORF">MM171B01053_0014</name>
</gene>
<sequence length="64" mass="6948">MADKSTMIAKGKEKYISSIRGLGGAGAYYTCGNKGGMDVAICLKELKRGLSESEWGDRWEAAMR</sequence>